<reference evidence="2 3" key="1">
    <citation type="submission" date="2015-12" db="EMBL/GenBank/DDBJ databases">
        <title>The genome of Folsomia candida.</title>
        <authorList>
            <person name="Faddeeva A."/>
            <person name="Derks M.F."/>
            <person name="Anvar Y."/>
            <person name="Smit S."/>
            <person name="Van Straalen N."/>
            <person name="Roelofs D."/>
        </authorList>
    </citation>
    <scope>NUCLEOTIDE SEQUENCE [LARGE SCALE GENOMIC DNA]</scope>
    <source>
        <strain evidence="2 3">VU population</strain>
        <tissue evidence="2">Whole body</tissue>
    </source>
</reference>
<sequence>MFKVFALVALFATGSIASAISSAVVVKKGVAPFDGTTLGVVQPVGRCGGVGTPLQLRISGCEGYCELQPGSIYNCEEDFMPSMAAPSLILKIEICMSAGFCMIILETELANSSVQPGFIYTAKYSIVPNDILSGQTVEFKAYISASDTMRLEICVSAFVDILFGVGR</sequence>
<accession>A0A226DH43</accession>
<comment type="caution">
    <text evidence="2">The sequence shown here is derived from an EMBL/GenBank/DDBJ whole genome shotgun (WGS) entry which is preliminary data.</text>
</comment>
<keyword evidence="1" id="KW-0732">Signal</keyword>
<evidence type="ECO:0000313" key="3">
    <source>
        <dbReference type="Proteomes" id="UP000198287"/>
    </source>
</evidence>
<dbReference type="OrthoDB" id="8293118at2759"/>
<organism evidence="2 3">
    <name type="scientific">Folsomia candida</name>
    <name type="common">Springtail</name>
    <dbReference type="NCBI Taxonomy" id="158441"/>
    <lineage>
        <taxon>Eukaryota</taxon>
        <taxon>Metazoa</taxon>
        <taxon>Ecdysozoa</taxon>
        <taxon>Arthropoda</taxon>
        <taxon>Hexapoda</taxon>
        <taxon>Collembola</taxon>
        <taxon>Entomobryomorpha</taxon>
        <taxon>Isotomoidea</taxon>
        <taxon>Isotomidae</taxon>
        <taxon>Proisotominae</taxon>
        <taxon>Folsomia</taxon>
    </lineage>
</organism>
<feature type="signal peptide" evidence="1">
    <location>
        <begin position="1"/>
        <end position="17"/>
    </location>
</feature>
<dbReference type="EMBL" id="LNIX01000019">
    <property type="protein sequence ID" value="OXA44489.1"/>
    <property type="molecule type" value="Genomic_DNA"/>
</dbReference>
<keyword evidence="3" id="KW-1185">Reference proteome</keyword>
<protein>
    <submittedName>
        <fullName evidence="2">Exodeoxyribonuclease 7 large subunit</fullName>
    </submittedName>
</protein>
<proteinExistence type="predicted"/>
<evidence type="ECO:0000256" key="1">
    <source>
        <dbReference type="SAM" id="SignalP"/>
    </source>
</evidence>
<feature type="chain" id="PRO_5012330237" evidence="1">
    <location>
        <begin position="18"/>
        <end position="167"/>
    </location>
</feature>
<evidence type="ECO:0000313" key="2">
    <source>
        <dbReference type="EMBL" id="OXA44489.1"/>
    </source>
</evidence>
<gene>
    <name evidence="2" type="ORF">Fcan01_20617</name>
</gene>
<dbReference type="AlphaFoldDB" id="A0A226DH43"/>
<name>A0A226DH43_FOLCA</name>
<dbReference type="Proteomes" id="UP000198287">
    <property type="component" value="Unassembled WGS sequence"/>
</dbReference>